<proteinExistence type="predicted"/>
<feature type="domain" description="ATP-sulfurylase PUA-like" evidence="9">
    <location>
        <begin position="16"/>
        <end position="163"/>
    </location>
</feature>
<dbReference type="GO" id="GO:0004020">
    <property type="term" value="F:adenylylsulfate kinase activity"/>
    <property type="evidence" value="ECO:0007669"/>
    <property type="project" value="UniProtKB-EC"/>
</dbReference>
<dbReference type="Gene3D" id="3.40.50.300">
    <property type="entry name" value="P-loop containing nucleotide triphosphate hydrolases"/>
    <property type="match status" value="1"/>
</dbReference>
<dbReference type="InterPro" id="IPR025980">
    <property type="entry name" value="ATP-Sase_PUA-like_dom"/>
</dbReference>
<accession>T2GFA8</accession>
<dbReference type="EC" id="2.7.1.25" evidence="3"/>
<dbReference type="InterPro" id="IPR050512">
    <property type="entry name" value="Sulf_AdTrans/APS_kinase"/>
</dbReference>
<dbReference type="FunFam" id="3.40.50.300:FF:000802">
    <property type="entry name" value="Sulfate adenylyltransferase"/>
    <property type="match status" value="1"/>
</dbReference>
<dbReference type="eggNOG" id="COG2046">
    <property type="taxonomic scope" value="Bacteria"/>
</dbReference>
<dbReference type="GO" id="GO:0010134">
    <property type="term" value="P:sulfate assimilation via adenylyl sulfate reduction"/>
    <property type="evidence" value="ECO:0007669"/>
    <property type="project" value="TreeGrafter"/>
</dbReference>
<dbReference type="GO" id="GO:0005524">
    <property type="term" value="F:ATP binding"/>
    <property type="evidence" value="ECO:0007669"/>
    <property type="project" value="UniProtKB-KW"/>
</dbReference>
<dbReference type="EMBL" id="CP006586">
    <property type="protein sequence ID" value="AGW15265.1"/>
    <property type="molecule type" value="Genomic_DNA"/>
</dbReference>
<evidence type="ECO:0000313" key="10">
    <source>
        <dbReference type="EMBL" id="AGW15265.1"/>
    </source>
</evidence>
<organism evidence="10 11">
    <name type="scientific">Megalodesulfovibrio gigas (strain ATCC 19364 / DSM 1382 / NCIMB 9332 / VKM B-1759)</name>
    <name type="common">Desulfovibrio gigas</name>
    <dbReference type="NCBI Taxonomy" id="1121448"/>
    <lineage>
        <taxon>Bacteria</taxon>
        <taxon>Pseudomonadati</taxon>
        <taxon>Thermodesulfobacteriota</taxon>
        <taxon>Desulfovibrionia</taxon>
        <taxon>Desulfovibrionales</taxon>
        <taxon>Desulfovibrionaceae</taxon>
        <taxon>Megalodesulfovibrio</taxon>
    </lineage>
</organism>
<dbReference type="Proteomes" id="UP000016587">
    <property type="component" value="Plasmid unnamed"/>
</dbReference>
<dbReference type="HOGENOM" id="CLU_022950_0_0_7"/>
<reference evidence="11" key="2">
    <citation type="submission" date="2013-07" db="EMBL/GenBank/DDBJ databases">
        <authorList>
            <person name="Morais-Silva F.O."/>
            <person name="Rezende A.M."/>
            <person name="Pimentel C."/>
            <person name="Resende D.M."/>
            <person name="Santos C.I."/>
            <person name="Clemente C."/>
            <person name="de Oliveira L.M."/>
            <person name="da Silva S.M."/>
            <person name="Costa D.A."/>
            <person name="Varela-Raposo A."/>
            <person name="Horacio E.C.A."/>
            <person name="Matos M."/>
            <person name="Flores O."/>
            <person name="Ruiz J.C."/>
            <person name="Rodrigues-Pousada C."/>
        </authorList>
    </citation>
    <scope>NUCLEOTIDE SEQUENCE [LARGE SCALE GENOMIC DNA]</scope>
    <source>
        <strain evidence="11">ATCC 19364 / DSM 1382 / NCIMB 9332 / VKM B-1759</strain>
        <plasmid evidence="11">Plasmid</plasmid>
    </source>
</reference>
<keyword evidence="11" id="KW-1185">Reference proteome</keyword>
<keyword evidence="4" id="KW-0808">Transferase</keyword>
<evidence type="ECO:0000313" key="11">
    <source>
        <dbReference type="Proteomes" id="UP000016587"/>
    </source>
</evidence>
<dbReference type="Pfam" id="PF14306">
    <property type="entry name" value="PUA_2"/>
    <property type="match status" value="1"/>
</dbReference>
<evidence type="ECO:0000259" key="7">
    <source>
        <dbReference type="Pfam" id="PF01583"/>
    </source>
</evidence>
<keyword evidence="10" id="KW-0614">Plasmid</keyword>
<dbReference type="InterPro" id="IPR002891">
    <property type="entry name" value="APS"/>
</dbReference>
<evidence type="ECO:0000259" key="9">
    <source>
        <dbReference type="Pfam" id="PF14306"/>
    </source>
</evidence>
<dbReference type="InterPro" id="IPR015947">
    <property type="entry name" value="PUA-like_sf"/>
</dbReference>
<dbReference type="GO" id="GO:0005737">
    <property type="term" value="C:cytoplasm"/>
    <property type="evidence" value="ECO:0007669"/>
    <property type="project" value="TreeGrafter"/>
</dbReference>
<dbReference type="Gene3D" id="3.40.50.620">
    <property type="entry name" value="HUPs"/>
    <property type="match status" value="1"/>
</dbReference>
<dbReference type="RefSeq" id="WP_021758459.1">
    <property type="nucleotide sequence ID" value="NC_022436.1"/>
</dbReference>
<dbReference type="InterPro" id="IPR014729">
    <property type="entry name" value="Rossmann-like_a/b/a_fold"/>
</dbReference>
<dbReference type="KEGG" id="dgg:DGI_4053"/>
<dbReference type="NCBIfam" id="TIGR00455">
    <property type="entry name" value="apsK"/>
    <property type="match status" value="1"/>
</dbReference>
<sequence length="575" mass="64285">MNTVSHRAQFNAETLLVHCRRMEQLKGNALHMPSALLEPDVLCHLELLLNRGYFPLQGFMGREDYDAVLDRMALADGTFWPMPVTVPVPAAVAKSLEKGAMLALRDQEGFMLAVLFVEDLWQPDLSREAMALHGTCDPAAHPEVAQLLQRQDCWYVGGRVEGLHLPQHFDFTTLRHTPAQLHRQFTEQGWKRVIGYQSCTPLHAMHREMLLAAALEADAKLLLCPTIHPARLADVEHFSLVRCHELFVRHLPKNLARINLIPLPMPHAGIRGALLQAMVLRNYGCSHVLWPANTPELPETAALRTLAGLPDQEQTGEALDARREVLDIVPMRATPRVYVQELGIFVQPEEVKPEMTAVAMDHAQVMLLLQQDAPVPEWASTPDVLEELRRAMPPRSRQGFTLFLTGLSGAGKSTLAKVLYVKLSELQDRPVTLLDGDVVRRNLSSELGFHKEHRDLNVRRIGFVASEITKNRGIAICAPIAPYAQPRADVRSLISCYGGFVEIFMATPLEVCEQRDRKSLYAKARAGIIKGVTGVDDPYEIPEHPELIIDTTEITPVEAAACVIDWLVNEGYLQR</sequence>
<dbReference type="InterPro" id="IPR027417">
    <property type="entry name" value="P-loop_NTPase"/>
</dbReference>
<geneLocation type="plasmid" evidence="11"/>
<dbReference type="SUPFAM" id="SSF52374">
    <property type="entry name" value="Nucleotidylyl transferase"/>
    <property type="match status" value="1"/>
</dbReference>
<name>T2GFA8_MEGG1</name>
<evidence type="ECO:0000256" key="4">
    <source>
        <dbReference type="ARBA" id="ARBA00022679"/>
    </source>
</evidence>
<dbReference type="InterPro" id="IPR024951">
    <property type="entry name" value="Sulfurylase_cat_dom"/>
</dbReference>
<dbReference type="InterPro" id="IPR059117">
    <property type="entry name" value="APS_kinase_dom"/>
</dbReference>
<protein>
    <recommendedName>
        <fullName evidence="3">adenylyl-sulfate kinase</fullName>
        <ecNumber evidence="3">2.7.1.25</ecNumber>
    </recommendedName>
</protein>
<evidence type="ECO:0000256" key="5">
    <source>
        <dbReference type="ARBA" id="ARBA00022741"/>
    </source>
</evidence>
<dbReference type="OrthoDB" id="9804504at2"/>
<dbReference type="Pfam" id="PF01583">
    <property type="entry name" value="APS_kinase"/>
    <property type="match status" value="1"/>
</dbReference>
<dbReference type="PANTHER" id="PTHR42700:SF1">
    <property type="entry name" value="SULFATE ADENYLYLTRANSFERASE"/>
    <property type="match status" value="1"/>
</dbReference>
<dbReference type="SUPFAM" id="SSF52540">
    <property type="entry name" value="P-loop containing nucleoside triphosphate hydrolases"/>
    <property type="match status" value="1"/>
</dbReference>
<dbReference type="Gene3D" id="3.10.400.10">
    <property type="entry name" value="Sulfate adenylyltransferase"/>
    <property type="match status" value="1"/>
</dbReference>
<dbReference type="GO" id="GO:0019379">
    <property type="term" value="P:sulfate assimilation, phosphoadenylyl sulfate reduction by phosphoadenylyl-sulfate reductase (thioredoxin)"/>
    <property type="evidence" value="ECO:0007669"/>
    <property type="project" value="TreeGrafter"/>
</dbReference>
<dbReference type="CDD" id="cd02027">
    <property type="entry name" value="APSK"/>
    <property type="match status" value="1"/>
</dbReference>
<keyword evidence="5" id="KW-0547">Nucleotide-binding</keyword>
<dbReference type="Pfam" id="PF01747">
    <property type="entry name" value="ATP-sulfurylase"/>
    <property type="match status" value="1"/>
</dbReference>
<dbReference type="eggNOG" id="COG0529">
    <property type="taxonomic scope" value="Bacteria"/>
</dbReference>
<comment type="pathway">
    <text evidence="2">Sulfur metabolism; hydrogen sulfide biosynthesis; sulfite from sulfate: step 2/3.</text>
</comment>
<reference evidence="10 11" key="1">
    <citation type="journal article" date="2013" name="J. Bacteriol.">
        <title>Roles of HynAB and Ech, the only two hydrogenases found in the model sulfate reducer Desulfovibrio gigas.</title>
        <authorList>
            <person name="Morais-Silva F.O."/>
            <person name="Santos C.I."/>
            <person name="Rodrigues R."/>
            <person name="Pereira I.A."/>
            <person name="Rodrigues-Pousada C."/>
        </authorList>
    </citation>
    <scope>NUCLEOTIDE SEQUENCE [LARGE SCALE GENOMIC DNA]</scope>
    <source>
        <strain evidence="11">ATCC 19364 / DSM 1382 / NCIMB 9332 / VKM B-1759</strain>
        <plasmid evidence="11">Plasmid</plasmid>
    </source>
</reference>
<comment type="catalytic activity">
    <reaction evidence="1">
        <text>adenosine 5'-phosphosulfate + ATP = 3'-phosphoadenylyl sulfate + ADP + H(+)</text>
        <dbReference type="Rhea" id="RHEA:24152"/>
        <dbReference type="ChEBI" id="CHEBI:15378"/>
        <dbReference type="ChEBI" id="CHEBI:30616"/>
        <dbReference type="ChEBI" id="CHEBI:58243"/>
        <dbReference type="ChEBI" id="CHEBI:58339"/>
        <dbReference type="ChEBI" id="CHEBI:456216"/>
        <dbReference type="EC" id="2.7.1.25"/>
    </reaction>
</comment>
<evidence type="ECO:0000256" key="2">
    <source>
        <dbReference type="ARBA" id="ARBA00004806"/>
    </source>
</evidence>
<dbReference type="SUPFAM" id="SSF88697">
    <property type="entry name" value="PUA domain-like"/>
    <property type="match status" value="1"/>
</dbReference>
<evidence type="ECO:0000256" key="6">
    <source>
        <dbReference type="ARBA" id="ARBA00022840"/>
    </source>
</evidence>
<feature type="domain" description="Sulphate adenylyltransferase catalytic" evidence="8">
    <location>
        <begin position="173"/>
        <end position="390"/>
    </location>
</feature>
<gene>
    <name evidence="10" type="primary">apsK</name>
    <name evidence="10" type="ORF">DGI_4053</name>
</gene>
<evidence type="ECO:0000256" key="1">
    <source>
        <dbReference type="ARBA" id="ARBA00001823"/>
    </source>
</evidence>
<dbReference type="NCBIfam" id="NF004040">
    <property type="entry name" value="PRK05537.1"/>
    <property type="match status" value="1"/>
</dbReference>
<dbReference type="PANTHER" id="PTHR42700">
    <property type="entry name" value="SULFATE ADENYLYLTRANSFERASE"/>
    <property type="match status" value="1"/>
</dbReference>
<evidence type="ECO:0000256" key="3">
    <source>
        <dbReference type="ARBA" id="ARBA00012121"/>
    </source>
</evidence>
<dbReference type="PATRIC" id="fig|1121448.10.peg.3547"/>
<evidence type="ECO:0000259" key="8">
    <source>
        <dbReference type="Pfam" id="PF01747"/>
    </source>
</evidence>
<dbReference type="AlphaFoldDB" id="T2GFA8"/>
<feature type="domain" description="APS kinase" evidence="7">
    <location>
        <begin position="398"/>
        <end position="550"/>
    </location>
</feature>
<keyword evidence="10" id="KW-0418">Kinase</keyword>
<keyword evidence="6" id="KW-0067">ATP-binding</keyword>
<dbReference type="GO" id="GO:0004781">
    <property type="term" value="F:sulfate adenylyltransferase (ATP) activity"/>
    <property type="evidence" value="ECO:0007669"/>
    <property type="project" value="InterPro"/>
</dbReference>